<reference evidence="2" key="1">
    <citation type="submission" date="2020-05" db="UniProtKB">
        <authorList>
            <consortium name="EnsemblMetazoa"/>
        </authorList>
    </citation>
    <scope>IDENTIFICATION</scope>
    <source>
        <strain evidence="2">MAF</strain>
    </source>
</reference>
<name>A0A182UMY2_ANOME</name>
<keyword evidence="3" id="KW-1185">Reference proteome</keyword>
<evidence type="ECO:0000313" key="3">
    <source>
        <dbReference type="Proteomes" id="UP000075903"/>
    </source>
</evidence>
<evidence type="ECO:0000313" key="2">
    <source>
        <dbReference type="EnsemblMetazoa" id="AMEM000630-PA"/>
    </source>
</evidence>
<dbReference type="VEuPathDB" id="VectorBase:AMEM21_013843"/>
<accession>A0A182UMY2</accession>
<proteinExistence type="predicted"/>
<dbReference type="AlphaFoldDB" id="A0A182UMY2"/>
<dbReference type="EnsemblMetazoa" id="AMEM000630-RA">
    <property type="protein sequence ID" value="AMEM000630-PA"/>
    <property type="gene ID" value="AMEM000630"/>
</dbReference>
<dbReference type="STRING" id="30066.A0A182UMY2"/>
<dbReference type="Proteomes" id="UP000075903">
    <property type="component" value="Unassembled WGS sequence"/>
</dbReference>
<sequence>MADEQGLQQGETLAGGMLQQQHNQQHPDEEEEEQAGSLNVRPNVGIKRRYSELMCESDEDDFAGFDEDAASSENANFRMILERWVISQEGLPLTLSQRTVQMIASQMTTHHRLLLEEVIRATAPRQHKMEAVVIRPTSCQMFLQDTLV</sequence>
<protein>
    <submittedName>
        <fullName evidence="2">Uncharacterized protein</fullName>
    </submittedName>
</protein>
<dbReference type="VEuPathDB" id="VectorBase:AMEM000630"/>
<feature type="compositionally biased region" description="Polar residues" evidence="1">
    <location>
        <begin position="1"/>
        <end position="11"/>
    </location>
</feature>
<evidence type="ECO:0000256" key="1">
    <source>
        <dbReference type="SAM" id="MobiDB-lite"/>
    </source>
</evidence>
<feature type="region of interest" description="Disordered" evidence="1">
    <location>
        <begin position="1"/>
        <end position="41"/>
    </location>
</feature>
<organism evidence="2 3">
    <name type="scientific">Anopheles merus</name>
    <name type="common">Mosquito</name>
    <dbReference type="NCBI Taxonomy" id="30066"/>
    <lineage>
        <taxon>Eukaryota</taxon>
        <taxon>Metazoa</taxon>
        <taxon>Ecdysozoa</taxon>
        <taxon>Arthropoda</taxon>
        <taxon>Hexapoda</taxon>
        <taxon>Insecta</taxon>
        <taxon>Pterygota</taxon>
        <taxon>Neoptera</taxon>
        <taxon>Endopterygota</taxon>
        <taxon>Diptera</taxon>
        <taxon>Nematocera</taxon>
        <taxon>Culicoidea</taxon>
        <taxon>Culicidae</taxon>
        <taxon>Anophelinae</taxon>
        <taxon>Anopheles</taxon>
    </lineage>
</organism>